<protein>
    <recommendedName>
        <fullName evidence="6">RNA polymerase sigma factor</fullName>
    </recommendedName>
</protein>
<keyword evidence="2 6" id="KW-0805">Transcription regulation</keyword>
<dbReference type="InterPro" id="IPR013324">
    <property type="entry name" value="RNA_pol_sigma_r3/r4-like"/>
</dbReference>
<keyword evidence="3 6" id="KW-0731">Sigma factor</keyword>
<keyword evidence="11" id="KW-1185">Reference proteome</keyword>
<dbReference type="InterPro" id="IPR007627">
    <property type="entry name" value="RNA_pol_sigma70_r2"/>
</dbReference>
<gene>
    <name evidence="10" type="ORF">GWI71_16015</name>
</gene>
<sequence>MNRPGLAPRQRSHQEWGDPVTDADDDFAADRVSAGPSADLEPLLRAVARGDRVAFRALYDATSAKLFGIALRICRDRDKAQDVLQDAYVKVWQNAGRYDPQGGRPITWLAAILRNTAIDQIRRGRVLTAELAAEEGVLEAVADPAPGLLGHADRSTLRACLGALEDVQRDCVVLAYCEGYSREELAVRYDRPEATIKTWLRRGLMRLKDCMDRE</sequence>
<feature type="domain" description="RNA polymerase sigma-70 region 2" evidence="8">
    <location>
        <begin position="58"/>
        <end position="124"/>
    </location>
</feature>
<accession>A0ABW9ZLD5</accession>
<evidence type="ECO:0000256" key="3">
    <source>
        <dbReference type="ARBA" id="ARBA00023082"/>
    </source>
</evidence>
<dbReference type="InterPro" id="IPR013325">
    <property type="entry name" value="RNA_pol_sigma_r2"/>
</dbReference>
<dbReference type="PANTHER" id="PTHR43133:SF62">
    <property type="entry name" value="RNA POLYMERASE SIGMA FACTOR SIGZ"/>
    <property type="match status" value="1"/>
</dbReference>
<evidence type="ECO:0000256" key="2">
    <source>
        <dbReference type="ARBA" id="ARBA00023015"/>
    </source>
</evidence>
<dbReference type="Gene3D" id="1.10.10.10">
    <property type="entry name" value="Winged helix-like DNA-binding domain superfamily/Winged helix DNA-binding domain"/>
    <property type="match status" value="1"/>
</dbReference>
<reference evidence="10 11" key="1">
    <citation type="submission" date="2020-01" db="EMBL/GenBank/DDBJ databases">
        <authorList>
            <person name="Peng S.Y."/>
            <person name="Li J."/>
            <person name="Wang M."/>
            <person name="Wang L."/>
            <person name="Wang C.Q."/>
            <person name="Wang J.R."/>
        </authorList>
    </citation>
    <scope>NUCLEOTIDE SEQUENCE [LARGE SCALE GENOMIC DNA]</scope>
    <source>
        <strain evidence="10 11">XCT-34</strain>
    </source>
</reference>
<comment type="similarity">
    <text evidence="1 6">Belongs to the sigma-70 factor family. ECF subfamily.</text>
</comment>
<dbReference type="NCBIfam" id="TIGR02937">
    <property type="entry name" value="sigma70-ECF"/>
    <property type="match status" value="1"/>
</dbReference>
<dbReference type="Pfam" id="PF04542">
    <property type="entry name" value="Sigma70_r2"/>
    <property type="match status" value="1"/>
</dbReference>
<dbReference type="InterPro" id="IPR000838">
    <property type="entry name" value="RNA_pol_sigma70_ECF_CS"/>
</dbReference>
<dbReference type="SUPFAM" id="SSF88659">
    <property type="entry name" value="Sigma3 and sigma4 domains of RNA polymerase sigma factors"/>
    <property type="match status" value="1"/>
</dbReference>
<evidence type="ECO:0000256" key="6">
    <source>
        <dbReference type="RuleBase" id="RU000716"/>
    </source>
</evidence>
<dbReference type="PANTHER" id="PTHR43133">
    <property type="entry name" value="RNA POLYMERASE ECF-TYPE SIGMA FACTO"/>
    <property type="match status" value="1"/>
</dbReference>
<evidence type="ECO:0000256" key="4">
    <source>
        <dbReference type="ARBA" id="ARBA00023125"/>
    </source>
</evidence>
<keyword evidence="5 6" id="KW-0804">Transcription</keyword>
<feature type="domain" description="RNA polymerase sigma factor 70 region 4 type 2" evidence="9">
    <location>
        <begin position="157"/>
        <end position="207"/>
    </location>
</feature>
<dbReference type="InterPro" id="IPR014284">
    <property type="entry name" value="RNA_pol_sigma-70_dom"/>
</dbReference>
<evidence type="ECO:0000259" key="8">
    <source>
        <dbReference type="Pfam" id="PF04542"/>
    </source>
</evidence>
<evidence type="ECO:0000313" key="11">
    <source>
        <dbReference type="Proteomes" id="UP000541347"/>
    </source>
</evidence>
<dbReference type="Gene3D" id="1.10.1740.10">
    <property type="match status" value="1"/>
</dbReference>
<dbReference type="Pfam" id="PF08281">
    <property type="entry name" value="Sigma70_r4_2"/>
    <property type="match status" value="1"/>
</dbReference>
<dbReference type="EMBL" id="JAABLP010000004">
    <property type="protein sequence ID" value="NBN65199.1"/>
    <property type="molecule type" value="Genomic_DNA"/>
</dbReference>
<name>A0ABW9ZLD5_9HYPH</name>
<organism evidence="10 11">
    <name type="scientific">Pannonibacter tanglangensis</name>
    <dbReference type="NCBI Taxonomy" id="2750084"/>
    <lineage>
        <taxon>Bacteria</taxon>
        <taxon>Pseudomonadati</taxon>
        <taxon>Pseudomonadota</taxon>
        <taxon>Alphaproteobacteria</taxon>
        <taxon>Hyphomicrobiales</taxon>
        <taxon>Stappiaceae</taxon>
        <taxon>Pannonibacter</taxon>
    </lineage>
</organism>
<evidence type="ECO:0000259" key="9">
    <source>
        <dbReference type="Pfam" id="PF08281"/>
    </source>
</evidence>
<evidence type="ECO:0000256" key="5">
    <source>
        <dbReference type="ARBA" id="ARBA00023163"/>
    </source>
</evidence>
<proteinExistence type="inferred from homology"/>
<evidence type="ECO:0000256" key="7">
    <source>
        <dbReference type="SAM" id="MobiDB-lite"/>
    </source>
</evidence>
<dbReference type="SUPFAM" id="SSF88946">
    <property type="entry name" value="Sigma2 domain of RNA polymerase sigma factors"/>
    <property type="match status" value="1"/>
</dbReference>
<dbReference type="Proteomes" id="UP000541347">
    <property type="component" value="Unassembled WGS sequence"/>
</dbReference>
<evidence type="ECO:0000313" key="10">
    <source>
        <dbReference type="EMBL" id="NBN65199.1"/>
    </source>
</evidence>
<keyword evidence="4 6" id="KW-0238">DNA-binding</keyword>
<comment type="caution">
    <text evidence="10">The sequence shown here is derived from an EMBL/GenBank/DDBJ whole genome shotgun (WGS) entry which is preliminary data.</text>
</comment>
<dbReference type="InterPro" id="IPR036388">
    <property type="entry name" value="WH-like_DNA-bd_sf"/>
</dbReference>
<evidence type="ECO:0000256" key="1">
    <source>
        <dbReference type="ARBA" id="ARBA00010641"/>
    </source>
</evidence>
<feature type="region of interest" description="Disordered" evidence="7">
    <location>
        <begin position="1"/>
        <end position="28"/>
    </location>
</feature>
<dbReference type="InterPro" id="IPR013249">
    <property type="entry name" value="RNA_pol_sigma70_r4_t2"/>
</dbReference>
<dbReference type="InterPro" id="IPR039425">
    <property type="entry name" value="RNA_pol_sigma-70-like"/>
</dbReference>
<dbReference type="PROSITE" id="PS01063">
    <property type="entry name" value="SIGMA70_ECF"/>
    <property type="match status" value="1"/>
</dbReference>